<dbReference type="Proteomes" id="UP000069906">
    <property type="component" value="Chromosome"/>
</dbReference>
<dbReference type="SUPFAM" id="SSF52467">
    <property type="entry name" value="DHS-like NAD/FAD-binding domain"/>
    <property type="match status" value="1"/>
</dbReference>
<protein>
    <submittedName>
        <fullName evidence="5">NAD-dependent protein deacetylase, SIR2 family</fullName>
    </submittedName>
</protein>
<dbReference type="InterPro" id="IPR029035">
    <property type="entry name" value="DHS-like_NAD/FAD-binding_dom"/>
</dbReference>
<dbReference type="Pfam" id="PF02146">
    <property type="entry name" value="SIR2"/>
    <property type="match status" value="1"/>
</dbReference>
<dbReference type="GO" id="GO:0070403">
    <property type="term" value="F:NAD+ binding"/>
    <property type="evidence" value="ECO:0007669"/>
    <property type="project" value="InterPro"/>
</dbReference>
<dbReference type="GO" id="GO:0017136">
    <property type="term" value="F:histone deacetylase activity, NAD-dependent"/>
    <property type="evidence" value="ECO:0007669"/>
    <property type="project" value="TreeGrafter"/>
</dbReference>
<dbReference type="GO" id="GO:0046872">
    <property type="term" value="F:metal ion binding"/>
    <property type="evidence" value="ECO:0007669"/>
    <property type="project" value="UniProtKB-KW"/>
</dbReference>
<dbReference type="PATRIC" id="fig|1604004.4.peg.1117"/>
<accession>A0A0F7P8Q7</accession>
<dbReference type="EMBL" id="CP008874">
    <property type="protein sequence ID" value="AKH97551.1"/>
    <property type="molecule type" value="Genomic_DNA"/>
</dbReference>
<organism evidence="5 8">
    <name type="scientific">Halanaeroarchaeum sulfurireducens</name>
    <dbReference type="NCBI Taxonomy" id="1604004"/>
    <lineage>
        <taxon>Archaea</taxon>
        <taxon>Methanobacteriati</taxon>
        <taxon>Methanobacteriota</taxon>
        <taxon>Stenosarchaea group</taxon>
        <taxon>Halobacteria</taxon>
        <taxon>Halobacteriales</taxon>
        <taxon>Halobacteriaceae</taxon>
        <taxon>Halanaeroarchaeum</taxon>
    </lineage>
</organism>
<gene>
    <name evidence="6" type="ORF">HLASA_1051</name>
    <name evidence="5" type="ORF">HLASF_1062</name>
</gene>
<dbReference type="InterPro" id="IPR026591">
    <property type="entry name" value="Sirtuin_cat_small_dom_sf"/>
</dbReference>
<dbReference type="Gene3D" id="3.40.50.1220">
    <property type="entry name" value="TPP-binding domain"/>
    <property type="match status" value="1"/>
</dbReference>
<dbReference type="HOGENOM" id="CLU_023643_3_0_2"/>
<evidence type="ECO:0000259" key="4">
    <source>
        <dbReference type="PROSITE" id="PS50305"/>
    </source>
</evidence>
<name>A0A0F7P8Q7_9EURY</name>
<evidence type="ECO:0000256" key="1">
    <source>
        <dbReference type="ARBA" id="ARBA00022679"/>
    </source>
</evidence>
<dbReference type="PROSITE" id="PS50305">
    <property type="entry name" value="SIRTUIN"/>
    <property type="match status" value="1"/>
</dbReference>
<evidence type="ECO:0000313" key="7">
    <source>
        <dbReference type="Proteomes" id="UP000060390"/>
    </source>
</evidence>
<evidence type="ECO:0000256" key="2">
    <source>
        <dbReference type="ARBA" id="ARBA00023027"/>
    </source>
</evidence>
<feature type="domain" description="Deacetylase sirtuin-type" evidence="4">
    <location>
        <begin position="4"/>
        <end position="259"/>
    </location>
</feature>
<dbReference type="STRING" id="1604004.HLASA_1051"/>
<feature type="active site" description="Proton acceptor" evidence="3">
    <location>
        <position position="127"/>
    </location>
</feature>
<evidence type="ECO:0000313" key="8">
    <source>
        <dbReference type="Proteomes" id="UP000069906"/>
    </source>
</evidence>
<keyword evidence="8" id="KW-1185">Reference proteome</keyword>
<evidence type="ECO:0000313" key="5">
    <source>
        <dbReference type="EMBL" id="AKH97551.1"/>
    </source>
</evidence>
<dbReference type="Gene3D" id="3.30.1600.10">
    <property type="entry name" value="SIR2/SIRT2 'Small Domain"/>
    <property type="match status" value="1"/>
</dbReference>
<dbReference type="PANTHER" id="PTHR11085:SF11">
    <property type="entry name" value="NAD-DEPENDENT PROTEIN DEACETYLASE"/>
    <property type="match status" value="1"/>
</dbReference>
<keyword evidence="2" id="KW-0520">NAD</keyword>
<sequence length="260" mass="27561">MTDDESEDMSRDAVAEALVSADHAIALTGAGISTPSGVRDFRGENGLYGEFDQSDISIGRFERDPGGFWRDWVAIHAEQFDDDPVEPNPAHEALSDLENAGVLDALVTQNVDGLHHAAGSESVLHLHGTAARSTCQDCGRTVETTSTIAGSADATYPPTCDECDGVLKPDTVLFGEQLPPGAMKRARRHAEDTDVLLAAGSSLTVNPAASLPRTADRNGATVVIVNLDETPADSLADHVLREPVEDALPDIADRVLEAKR</sequence>
<dbReference type="KEGG" id="hsu:HLASF_1062"/>
<reference evidence="6 7" key="3">
    <citation type="journal article" date="2016" name="Stand. Genomic Sci.">
        <title>Complete genome sequence of 'Halanaeroarchaeum sulfurireducens' M27-SA2, a sulfur-reducing and acetate-oxidizing haloarchaeon from the deep-sea hypersaline anoxic lake Medee.</title>
        <authorList>
            <person name="Messina E."/>
            <person name="Sorokin D.Y."/>
            <person name="Kublanov I.V."/>
            <person name="Toshchakov S."/>
            <person name="Lopatina A."/>
            <person name="Arcadi E."/>
            <person name="Smedile F."/>
            <person name="La Spada G."/>
            <person name="La Cono V."/>
            <person name="Yakimov M.M."/>
        </authorList>
    </citation>
    <scope>NUCLEOTIDE SEQUENCE [LARGE SCALE GENOMIC DNA]</scope>
    <source>
        <strain evidence="6 7">M27-SA2</strain>
    </source>
</reference>
<dbReference type="EMBL" id="CP011564">
    <property type="protein sequence ID" value="ALG81947.1"/>
    <property type="molecule type" value="Genomic_DNA"/>
</dbReference>
<dbReference type="InterPro" id="IPR003000">
    <property type="entry name" value="Sirtuin"/>
</dbReference>
<dbReference type="PANTHER" id="PTHR11085">
    <property type="entry name" value="NAD-DEPENDENT PROTEIN DEACYLASE SIRTUIN-5, MITOCHONDRIAL-RELATED"/>
    <property type="match status" value="1"/>
</dbReference>
<feature type="binding site" evidence="3">
    <location>
        <position position="135"/>
    </location>
    <ligand>
        <name>Zn(2+)</name>
        <dbReference type="ChEBI" id="CHEBI:29105"/>
    </ligand>
</feature>
<dbReference type="AlphaFoldDB" id="A0A0F7P8Q7"/>
<dbReference type="InterPro" id="IPR050134">
    <property type="entry name" value="NAD-dep_sirtuin_deacylases"/>
</dbReference>
<evidence type="ECO:0000256" key="3">
    <source>
        <dbReference type="PROSITE-ProRule" id="PRU00236"/>
    </source>
</evidence>
<reference evidence="7" key="2">
    <citation type="submission" date="2015-05" db="EMBL/GenBank/DDBJ databases">
        <title>Complete genome sequence of Halanaeroarchaeum sulfurireducens type strain M27-SA2, a sulfate-reducer haloarchaeon from marine anoxic lake Medee.</title>
        <authorList>
            <person name="Messina E."/>
            <person name="Kublanov I.V."/>
            <person name="Toshchakov S."/>
            <person name="Arcadi E."/>
            <person name="La Spada G."/>
            <person name="La Cono V."/>
            <person name="Yakimov M.M."/>
        </authorList>
    </citation>
    <scope>NUCLEOTIDE SEQUENCE [LARGE SCALE GENOMIC DNA]</scope>
    <source>
        <strain evidence="7">M27-SA2</strain>
    </source>
</reference>
<keyword evidence="1" id="KW-0808">Transferase</keyword>
<feature type="binding site" evidence="3">
    <location>
        <position position="163"/>
    </location>
    <ligand>
        <name>Zn(2+)</name>
        <dbReference type="ChEBI" id="CHEBI:29105"/>
    </ligand>
</feature>
<dbReference type="InterPro" id="IPR026590">
    <property type="entry name" value="Ssirtuin_cat_dom"/>
</dbReference>
<keyword evidence="3" id="KW-0479">Metal-binding</keyword>
<feature type="binding site" evidence="3">
    <location>
        <position position="138"/>
    </location>
    <ligand>
        <name>Zn(2+)</name>
        <dbReference type="ChEBI" id="CHEBI:29105"/>
    </ligand>
</feature>
<reference evidence="5 8" key="1">
    <citation type="journal article" date="2015" name="ISME J.">
        <title>Elemental sulfur and acetate can support life of a novel strictly anaerobic haloarchaeon.</title>
        <authorList>
            <person name="Sorokin D.Y."/>
            <person name="Kublanov I.V."/>
            <person name="Gavrilov S.N."/>
            <person name="Rojo D."/>
            <person name="Roman P."/>
            <person name="Golyshin P.N."/>
            <person name="Slepak V.Z."/>
            <person name="Smedile F."/>
            <person name="Ferrer M."/>
            <person name="Messina E."/>
            <person name="La Cono V."/>
            <person name="Yakimov M.M."/>
        </authorList>
    </citation>
    <scope>NUCLEOTIDE SEQUENCE [LARGE SCALE GENOMIC DNA]</scope>
    <source>
        <strain evidence="5 8">HSR2</strain>
    </source>
</reference>
<proteinExistence type="predicted"/>
<dbReference type="NCBIfam" id="NF001753">
    <property type="entry name" value="PRK00481.1-3"/>
    <property type="match status" value="1"/>
</dbReference>
<keyword evidence="3" id="KW-0862">Zinc</keyword>
<feature type="binding site" evidence="3">
    <location>
        <position position="160"/>
    </location>
    <ligand>
        <name>Zn(2+)</name>
        <dbReference type="ChEBI" id="CHEBI:29105"/>
    </ligand>
</feature>
<dbReference type="Proteomes" id="UP000060390">
    <property type="component" value="Chromosome"/>
</dbReference>
<dbReference type="KEGG" id="hsf:HLASA_1051"/>
<evidence type="ECO:0000313" key="6">
    <source>
        <dbReference type="EMBL" id="ALG81947.1"/>
    </source>
</evidence>